<dbReference type="InterPro" id="IPR036869">
    <property type="entry name" value="J_dom_sf"/>
</dbReference>
<dbReference type="AlphaFoldDB" id="A0A2P5XXC8"/>
<evidence type="ECO:0000313" key="4">
    <source>
        <dbReference type="Proteomes" id="UP000239757"/>
    </source>
</evidence>
<dbReference type="PANTHER" id="PTHR44914:SF1">
    <property type="entry name" value="CHAPERONE PROTEIN DNAJ 13"/>
    <property type="match status" value="1"/>
</dbReference>
<feature type="domain" description="J" evidence="2">
    <location>
        <begin position="1"/>
        <end position="76"/>
    </location>
</feature>
<dbReference type="InterPro" id="IPR001623">
    <property type="entry name" value="DnaJ_domain"/>
</dbReference>
<dbReference type="InterPro" id="IPR042162">
    <property type="entry name" value="AtJ13"/>
</dbReference>
<reference evidence="3 4" key="1">
    <citation type="submission" date="2015-01" db="EMBL/GenBank/DDBJ databases">
        <title>Genome of allotetraploid Gossypium barbadense reveals genomic plasticity and fiber elongation in cotton evolution.</title>
        <authorList>
            <person name="Chen X."/>
            <person name="Liu X."/>
            <person name="Zhao B."/>
            <person name="Zheng H."/>
            <person name="Hu Y."/>
            <person name="Lu G."/>
            <person name="Yang C."/>
            <person name="Chen J."/>
            <person name="Shan C."/>
            <person name="Zhang L."/>
            <person name="Zhou Y."/>
            <person name="Wang L."/>
            <person name="Guo W."/>
            <person name="Bai Y."/>
            <person name="Ruan J."/>
            <person name="Shangguan X."/>
            <person name="Mao Y."/>
            <person name="Jiang J."/>
            <person name="Zhu Y."/>
            <person name="Lei J."/>
            <person name="Kang H."/>
            <person name="Chen S."/>
            <person name="He X."/>
            <person name="Wang R."/>
            <person name="Wang Y."/>
            <person name="Chen J."/>
            <person name="Wang L."/>
            <person name="Yu S."/>
            <person name="Wang B."/>
            <person name="Wei J."/>
            <person name="Song S."/>
            <person name="Lu X."/>
            <person name="Gao Z."/>
            <person name="Gu W."/>
            <person name="Deng X."/>
            <person name="Ma D."/>
            <person name="Wang S."/>
            <person name="Liang W."/>
            <person name="Fang L."/>
            <person name="Cai C."/>
            <person name="Zhu X."/>
            <person name="Zhou B."/>
            <person name="Zhang Y."/>
            <person name="Chen Z."/>
            <person name="Xu S."/>
            <person name="Zhu R."/>
            <person name="Wang S."/>
            <person name="Zhang T."/>
            <person name="Zhao G."/>
        </authorList>
    </citation>
    <scope>NUCLEOTIDE SEQUENCE [LARGE SCALE GENOMIC DNA]</scope>
    <source>
        <strain evidence="4">cv. Xinhai21</strain>
        <tissue evidence="3">Leaf</tissue>
    </source>
</reference>
<keyword evidence="1" id="KW-0175">Coiled coil</keyword>
<evidence type="ECO:0000313" key="3">
    <source>
        <dbReference type="EMBL" id="PPS07983.1"/>
    </source>
</evidence>
<feature type="coiled-coil region" evidence="1">
    <location>
        <begin position="83"/>
        <end position="113"/>
    </location>
</feature>
<dbReference type="EMBL" id="KZ664079">
    <property type="protein sequence ID" value="PPS07983.1"/>
    <property type="molecule type" value="Genomic_DNA"/>
</dbReference>
<gene>
    <name evidence="3" type="ORF">GOBAR_AA12659</name>
</gene>
<dbReference type="Gene3D" id="1.10.287.110">
    <property type="entry name" value="DnaJ domain"/>
    <property type="match status" value="1"/>
</dbReference>
<dbReference type="Proteomes" id="UP000239757">
    <property type="component" value="Unassembled WGS sequence"/>
</dbReference>
<dbReference type="PROSITE" id="PS50076">
    <property type="entry name" value="DNAJ_2"/>
    <property type="match status" value="1"/>
</dbReference>
<dbReference type="PRINTS" id="PR00625">
    <property type="entry name" value="JDOMAIN"/>
</dbReference>
<dbReference type="Pfam" id="PF00226">
    <property type="entry name" value="DnaJ"/>
    <property type="match status" value="1"/>
</dbReference>
<evidence type="ECO:0000259" key="2">
    <source>
        <dbReference type="PROSITE" id="PS50076"/>
    </source>
</evidence>
<sequence length="167" mass="19276">MKLADLQTENYMHRYTYLQMPPIKKFIELSTMGSSLSPQISSSTYEKTATENFQRICEAYKILSDENKRQIYDIYGMEGLNSRLELGLKLNKVEELKEQLEKLRRMEEQKEMSTHFLLPTGTILANLSLPQYLNGDGIMGGIWESKEISVVGLPQLYLGMQFLQLLP</sequence>
<name>A0A2P5XXC8_GOSBA</name>
<dbReference type="SUPFAM" id="SSF46565">
    <property type="entry name" value="Chaperone J-domain"/>
    <property type="match status" value="1"/>
</dbReference>
<proteinExistence type="predicted"/>
<protein>
    <recommendedName>
        <fullName evidence="2">J domain-containing protein</fullName>
    </recommendedName>
</protein>
<accession>A0A2P5XXC8</accession>
<evidence type="ECO:0000256" key="1">
    <source>
        <dbReference type="SAM" id="Coils"/>
    </source>
</evidence>
<dbReference type="PANTHER" id="PTHR44914">
    <property type="entry name" value="CHAPERONE PROTEIN DNAJ 13"/>
    <property type="match status" value="1"/>
</dbReference>
<dbReference type="OrthoDB" id="10250354at2759"/>
<organism evidence="3 4">
    <name type="scientific">Gossypium barbadense</name>
    <name type="common">Sea Island cotton</name>
    <name type="synonym">Hibiscus barbadensis</name>
    <dbReference type="NCBI Taxonomy" id="3634"/>
    <lineage>
        <taxon>Eukaryota</taxon>
        <taxon>Viridiplantae</taxon>
        <taxon>Streptophyta</taxon>
        <taxon>Embryophyta</taxon>
        <taxon>Tracheophyta</taxon>
        <taxon>Spermatophyta</taxon>
        <taxon>Magnoliopsida</taxon>
        <taxon>eudicotyledons</taxon>
        <taxon>Gunneridae</taxon>
        <taxon>Pentapetalae</taxon>
        <taxon>rosids</taxon>
        <taxon>malvids</taxon>
        <taxon>Malvales</taxon>
        <taxon>Malvaceae</taxon>
        <taxon>Malvoideae</taxon>
        <taxon>Gossypium</taxon>
    </lineage>
</organism>